<gene>
    <name evidence="1" type="ORF">A1356_19805</name>
</gene>
<organism evidence="1 2">
    <name type="scientific">Methylomonas koyamae</name>
    <dbReference type="NCBI Taxonomy" id="702114"/>
    <lineage>
        <taxon>Bacteria</taxon>
        <taxon>Pseudomonadati</taxon>
        <taxon>Pseudomonadota</taxon>
        <taxon>Gammaproteobacteria</taxon>
        <taxon>Methylococcales</taxon>
        <taxon>Methylococcaceae</taxon>
        <taxon>Methylomonas</taxon>
    </lineage>
</organism>
<reference evidence="1 2" key="1">
    <citation type="submission" date="2016-03" db="EMBL/GenBank/DDBJ databases">
        <authorList>
            <person name="Heylen K."/>
            <person name="De Vos P."/>
            <person name="Vekeman B."/>
        </authorList>
    </citation>
    <scope>NUCLEOTIDE SEQUENCE [LARGE SCALE GENOMIC DNA]</scope>
    <source>
        <strain evidence="1 2">R-49807</strain>
    </source>
</reference>
<protein>
    <submittedName>
        <fullName evidence="1">Uncharacterized protein</fullName>
    </submittedName>
</protein>
<dbReference type="Proteomes" id="UP000077734">
    <property type="component" value="Unassembled WGS sequence"/>
</dbReference>
<dbReference type="EMBL" id="LUUL01000128">
    <property type="protein sequence ID" value="OAI21979.1"/>
    <property type="molecule type" value="Genomic_DNA"/>
</dbReference>
<accession>A0AA91D8U7</accession>
<keyword evidence="2" id="KW-1185">Reference proteome</keyword>
<evidence type="ECO:0000313" key="1">
    <source>
        <dbReference type="EMBL" id="OAI21979.1"/>
    </source>
</evidence>
<sequence length="65" mass="7316">MTERYIQAIASAGLKSTRFETPGCPPRAKSVPAPWEIRDKSADLDKIEVFFFALEYQKQTCSGFS</sequence>
<evidence type="ECO:0000313" key="2">
    <source>
        <dbReference type="Proteomes" id="UP000077734"/>
    </source>
</evidence>
<name>A0AA91D8U7_9GAMM</name>
<proteinExistence type="predicted"/>
<dbReference type="AlphaFoldDB" id="A0AA91D8U7"/>
<comment type="caution">
    <text evidence="1">The sequence shown here is derived from an EMBL/GenBank/DDBJ whole genome shotgun (WGS) entry which is preliminary data.</text>
</comment>